<feature type="domain" description="Methyltransferase type 11" evidence="1">
    <location>
        <begin position="48"/>
        <end position="154"/>
    </location>
</feature>
<dbReference type="Gene3D" id="3.40.50.150">
    <property type="entry name" value="Vaccinia Virus protein VP39"/>
    <property type="match status" value="1"/>
</dbReference>
<dbReference type="Pfam" id="PF08241">
    <property type="entry name" value="Methyltransf_11"/>
    <property type="match status" value="1"/>
</dbReference>
<gene>
    <name evidence="2" type="ORF">Cvel_20240</name>
</gene>
<dbReference type="AlphaFoldDB" id="A0A0G4G580"/>
<organism evidence="2">
    <name type="scientific">Chromera velia CCMP2878</name>
    <dbReference type="NCBI Taxonomy" id="1169474"/>
    <lineage>
        <taxon>Eukaryota</taxon>
        <taxon>Sar</taxon>
        <taxon>Alveolata</taxon>
        <taxon>Colpodellida</taxon>
        <taxon>Chromeraceae</taxon>
        <taxon>Chromera</taxon>
    </lineage>
</organism>
<sequence>MPVWTGFAEDYHRHVVPFTSLFAKDVVALAKPGLEDFVEKNSKRPVVLDVASGTGSLVRELFVLLGDGGDGDGVSLEKVIALEPAADMAALIPSTVAAAVQTDGNTHLQICNGAAEQIPLESDSVDFVFCVFGLSFFEDVRTAFSEIKRVLRKGTGRFFVCEWCEPSQTPAFTIMGEVKKRMAGETVDPSDPDAWMECAPTRRVEHVKKIAAEAGLSMTRCVEVGHDLCLPNFEAFWERMTKGTLQTRRMTEGMSPAECDKFKEMTRTVVAERHGRKQDEKERDQAEGEFRQEARARILEIILC</sequence>
<dbReference type="SUPFAM" id="SSF53335">
    <property type="entry name" value="S-adenosyl-L-methionine-dependent methyltransferases"/>
    <property type="match status" value="1"/>
</dbReference>
<dbReference type="GO" id="GO:0008757">
    <property type="term" value="F:S-adenosylmethionine-dependent methyltransferase activity"/>
    <property type="evidence" value="ECO:0007669"/>
    <property type="project" value="InterPro"/>
</dbReference>
<dbReference type="InterPro" id="IPR050508">
    <property type="entry name" value="Methyltransf_Superfamily"/>
</dbReference>
<reference evidence="2" key="1">
    <citation type="submission" date="2014-11" db="EMBL/GenBank/DDBJ databases">
        <authorList>
            <person name="Otto D Thomas"/>
            <person name="Naeem Raeece"/>
        </authorList>
    </citation>
    <scope>NUCLEOTIDE SEQUENCE</scope>
</reference>
<protein>
    <recommendedName>
        <fullName evidence="1">Methyltransferase type 11 domain-containing protein</fullName>
    </recommendedName>
</protein>
<dbReference type="EMBL" id="CDMZ01000887">
    <property type="protein sequence ID" value="CEM23372.1"/>
    <property type="molecule type" value="Genomic_DNA"/>
</dbReference>
<evidence type="ECO:0000259" key="1">
    <source>
        <dbReference type="Pfam" id="PF08241"/>
    </source>
</evidence>
<evidence type="ECO:0000313" key="2">
    <source>
        <dbReference type="EMBL" id="CEM23372.1"/>
    </source>
</evidence>
<proteinExistence type="predicted"/>
<dbReference type="CDD" id="cd02440">
    <property type="entry name" value="AdoMet_MTases"/>
    <property type="match status" value="1"/>
</dbReference>
<dbReference type="PANTHER" id="PTHR42912">
    <property type="entry name" value="METHYLTRANSFERASE"/>
    <property type="match status" value="1"/>
</dbReference>
<accession>A0A0G4G580</accession>
<name>A0A0G4G580_9ALVE</name>
<dbReference type="VEuPathDB" id="CryptoDB:Cvel_20240"/>
<dbReference type="InterPro" id="IPR013216">
    <property type="entry name" value="Methyltransf_11"/>
</dbReference>
<dbReference type="InterPro" id="IPR029063">
    <property type="entry name" value="SAM-dependent_MTases_sf"/>
</dbReference>